<organism evidence="8 9">
    <name type="scientific">Erythroxylum novogranatense</name>
    <dbReference type="NCBI Taxonomy" id="1862640"/>
    <lineage>
        <taxon>Eukaryota</taxon>
        <taxon>Viridiplantae</taxon>
        <taxon>Streptophyta</taxon>
        <taxon>Embryophyta</taxon>
        <taxon>Tracheophyta</taxon>
        <taxon>Spermatophyta</taxon>
        <taxon>Magnoliopsida</taxon>
        <taxon>eudicotyledons</taxon>
        <taxon>Gunneridae</taxon>
        <taxon>Pentapetalae</taxon>
        <taxon>rosids</taxon>
        <taxon>fabids</taxon>
        <taxon>Malpighiales</taxon>
        <taxon>Erythroxylaceae</taxon>
        <taxon>Erythroxylum</taxon>
    </lineage>
</organism>
<dbReference type="PROSITE" id="PS50206">
    <property type="entry name" value="RHODANESE_3"/>
    <property type="match status" value="1"/>
</dbReference>
<keyword evidence="5 6" id="KW-0472">Membrane</keyword>
<evidence type="ECO:0000256" key="6">
    <source>
        <dbReference type="SAM" id="Phobius"/>
    </source>
</evidence>
<keyword evidence="9" id="KW-1185">Reference proteome</keyword>
<dbReference type="PANTHER" id="PTHR30509:SF9">
    <property type="entry name" value="MULTIDRUG RESISTANCE PROTEIN MDTO"/>
    <property type="match status" value="1"/>
</dbReference>
<evidence type="ECO:0000256" key="3">
    <source>
        <dbReference type="ARBA" id="ARBA00022692"/>
    </source>
</evidence>
<evidence type="ECO:0000256" key="5">
    <source>
        <dbReference type="ARBA" id="ARBA00023136"/>
    </source>
</evidence>
<feature type="transmembrane region" description="Helical" evidence="6">
    <location>
        <begin position="463"/>
        <end position="486"/>
    </location>
</feature>
<feature type="transmembrane region" description="Helical" evidence="6">
    <location>
        <begin position="152"/>
        <end position="173"/>
    </location>
</feature>
<evidence type="ECO:0000313" key="9">
    <source>
        <dbReference type="Proteomes" id="UP001159364"/>
    </source>
</evidence>
<proteinExistence type="predicted"/>
<accession>A0AAV8SE87</accession>
<evidence type="ECO:0000256" key="2">
    <source>
        <dbReference type="ARBA" id="ARBA00022475"/>
    </source>
</evidence>
<feature type="transmembrane region" description="Helical" evidence="6">
    <location>
        <begin position="12"/>
        <end position="39"/>
    </location>
</feature>
<name>A0AAV8SE87_9ROSI</name>
<reference evidence="8 9" key="1">
    <citation type="submission" date="2021-09" db="EMBL/GenBank/DDBJ databases">
        <title>Genomic insights and catalytic innovation underlie evolution of tropane alkaloids biosynthesis.</title>
        <authorList>
            <person name="Wang Y.-J."/>
            <person name="Tian T."/>
            <person name="Huang J.-P."/>
            <person name="Huang S.-X."/>
        </authorList>
    </citation>
    <scope>NUCLEOTIDE SEQUENCE [LARGE SCALE GENOMIC DNA]</scope>
    <source>
        <strain evidence="8">KIB-2018</strain>
        <tissue evidence="8">Leaf</tissue>
    </source>
</reference>
<evidence type="ECO:0000256" key="1">
    <source>
        <dbReference type="ARBA" id="ARBA00004651"/>
    </source>
</evidence>
<evidence type="ECO:0000256" key="4">
    <source>
        <dbReference type="ARBA" id="ARBA00022989"/>
    </source>
</evidence>
<feature type="transmembrane region" description="Helical" evidence="6">
    <location>
        <begin position="122"/>
        <end position="140"/>
    </location>
</feature>
<dbReference type="Pfam" id="PF13515">
    <property type="entry name" value="FUSC_2"/>
    <property type="match status" value="1"/>
</dbReference>
<dbReference type="AlphaFoldDB" id="A0AAV8SE87"/>
<dbReference type="GO" id="GO:0005886">
    <property type="term" value="C:plasma membrane"/>
    <property type="evidence" value="ECO:0007669"/>
    <property type="project" value="UniProtKB-SubCell"/>
</dbReference>
<feature type="transmembrane region" description="Helical" evidence="6">
    <location>
        <begin position="97"/>
        <end position="115"/>
    </location>
</feature>
<comment type="subcellular location">
    <subcellularLocation>
        <location evidence="1">Cell membrane</location>
        <topology evidence="1">Multi-pass membrane protein</topology>
    </subcellularLocation>
</comment>
<keyword evidence="3 6" id="KW-0812">Transmembrane</keyword>
<comment type="caution">
    <text evidence="8">The sequence shown here is derived from an EMBL/GenBank/DDBJ whole genome shotgun (WGS) entry which is preliminary data.</text>
</comment>
<feature type="domain" description="Rhodanese" evidence="7">
    <location>
        <begin position="639"/>
        <end position="680"/>
    </location>
</feature>
<feature type="transmembrane region" description="Helical" evidence="6">
    <location>
        <begin position="527"/>
        <end position="548"/>
    </location>
</feature>
<dbReference type="InterPro" id="IPR001763">
    <property type="entry name" value="Rhodanese-like_dom"/>
</dbReference>
<feature type="transmembrane region" description="Helical" evidence="6">
    <location>
        <begin position="407"/>
        <end position="425"/>
    </location>
</feature>
<gene>
    <name evidence="8" type="ORF">K2173_015710</name>
</gene>
<dbReference type="EMBL" id="JAIWQS010000011">
    <property type="protein sequence ID" value="KAJ8750551.1"/>
    <property type="molecule type" value="Genomic_DNA"/>
</dbReference>
<dbReference type="Proteomes" id="UP001159364">
    <property type="component" value="Linkage Group LG11"/>
</dbReference>
<evidence type="ECO:0000259" key="7">
    <source>
        <dbReference type="PROSITE" id="PS50206"/>
    </source>
</evidence>
<dbReference type="InterPro" id="IPR049453">
    <property type="entry name" value="Memb_transporter_dom"/>
</dbReference>
<dbReference type="PANTHER" id="PTHR30509">
    <property type="entry name" value="P-HYDROXYBENZOIC ACID EFFLUX PUMP SUBUNIT-RELATED"/>
    <property type="match status" value="1"/>
</dbReference>
<feature type="transmembrane region" description="Helical" evidence="6">
    <location>
        <begin position="498"/>
        <end position="515"/>
    </location>
</feature>
<sequence length="811" mass="89888">MPLSTTDHPRAVWRCCLVSAFRTALACTIVGCITFFGPSSLRRQIAFPAFSYVTVILIVTDATLGDTLHGCWLALYATVQSVAPAMLSLWLIGPTRFTAATISLAVAAAAFTVTLPEGTHLVAKRIALGQIVIVYVIGYIQGEQTEAVMHSLHVAASTAIGVFACVVALLSPYPGLACREVKHSCKLFAETSSERLKLYTNAGFSQDKVLTLAYISQAKQLATAGVKYVQSVRRYQESMKWERLPFMLFKPHYSTNPGERLEEMEIPLRGMEMALTANTHSLPLRTVVDEESFKEALLQLQNHVSLTLKNLNNFRHRDLLTVPESNSKNVIGFLQTLQTIPTNYQDLPPLFFLFCVELLHRKLTTEPADFFLVNDQVISSSSKEIGFLKNIWKNCGINLSTIRLMSAFKCSLSLGLAVLFGLIYSKENGYWSGLPVAISLASAREATFKVANIKAQGTVLGTVYGVLGCFIFERFLPVRFISLLPWFIVTSFLRRSRMYGQAGGLSAVIGAVLILGRKNFGPPSEFAIARIVETFIGLSCSIVVELLFQPKRASSLAKVQLSKIFGTLHACICSISVGEYNKANLLENQRKLRLEVGELRRFIGEAEVEPNFWFLPFHSVCYGKLSGSLSRLVDLLLFSAHALELLEHESHKFGASWKENVKSLDGDLEAYRDAIGSLVKCFQDVTIIRSASCLDKEHETRNVSSDVELGKSTNSNIHGVSDSEKDEVENTINSYLQHSKEAVDKLHALGDEELAKSRTILNLSTVGFCLSTVIKETREIEKGIFELFQWENPSNTMNLFEISCKNRAIHG</sequence>
<keyword evidence="4 6" id="KW-1133">Transmembrane helix</keyword>
<protein>
    <recommendedName>
        <fullName evidence="7">Rhodanese domain-containing protein</fullName>
    </recommendedName>
</protein>
<keyword evidence="2" id="KW-1003">Cell membrane</keyword>
<evidence type="ECO:0000313" key="8">
    <source>
        <dbReference type="EMBL" id="KAJ8750551.1"/>
    </source>
</evidence>